<keyword evidence="2 3" id="KW-0808">Transferase</keyword>
<dbReference type="Gene3D" id="3.75.10.10">
    <property type="entry name" value="L-arginine/glycine Amidinotransferase, Chain A"/>
    <property type="match status" value="1"/>
</dbReference>
<gene>
    <name evidence="3" type="ORF">SAMN05444165_5100</name>
</gene>
<sequence>MSRINSHNEWDALKEAVVGTATGTVGTLTWRKPGPIPERLFDQGIAIAKAASPQWYVDEVAEDLDNLSSILRQFGVVVHRPEPFDFSALCATPFWSTTSNNLYNVRDLNLVVGNTVVESPSYGRSRLYETAGLYPIWYRYLEEGFRWIAAPKPLLNYEARLPYFKDGVDRTITDEDVKHRRLSDGRLETLHRLAEKEILFEAATVLRMGKDLLFLVSSSGNRLALNWLRAVLGDEYTVHETSDIYRAGHIDSTVMCLRPGLVLLNSARVNEHNCPGIFKAWDKLYFEEVEPIPQAELEFHKHVREPAAMQLESLGFQSNLRQMSSPWIGMNLLSLDPSTVIVDERQTRLIRELERHKFTVIPTRMRHAHTQCGGIHCATLDTVRESKLESYFD</sequence>
<accession>A0A1N6KX23</accession>
<reference evidence="3 4" key="1">
    <citation type="submission" date="2016-11" db="EMBL/GenBank/DDBJ databases">
        <authorList>
            <person name="Jaros S."/>
            <person name="Januszkiewicz K."/>
            <person name="Wedrychowicz H."/>
        </authorList>
    </citation>
    <scope>NUCLEOTIDE SEQUENCE [LARGE SCALE GENOMIC DNA]</scope>
    <source>
        <strain evidence="3 4">GAS95</strain>
    </source>
</reference>
<evidence type="ECO:0000313" key="3">
    <source>
        <dbReference type="EMBL" id="SIO61063.1"/>
    </source>
</evidence>
<comment type="similarity">
    <text evidence="1">Belongs to the amidinotransferase family.</text>
</comment>
<dbReference type="OrthoDB" id="258252at2"/>
<organism evidence="3 4">
    <name type="scientific">Paraburkholderia phenazinium</name>
    <dbReference type="NCBI Taxonomy" id="60549"/>
    <lineage>
        <taxon>Bacteria</taxon>
        <taxon>Pseudomonadati</taxon>
        <taxon>Pseudomonadota</taxon>
        <taxon>Betaproteobacteria</taxon>
        <taxon>Burkholderiales</taxon>
        <taxon>Burkholderiaceae</taxon>
        <taxon>Paraburkholderia</taxon>
    </lineage>
</organism>
<dbReference type="Proteomes" id="UP000185151">
    <property type="component" value="Unassembled WGS sequence"/>
</dbReference>
<dbReference type="InterPro" id="IPR033195">
    <property type="entry name" value="AmidinoTrfase"/>
</dbReference>
<evidence type="ECO:0000256" key="2">
    <source>
        <dbReference type="ARBA" id="ARBA00022679"/>
    </source>
</evidence>
<protein>
    <submittedName>
        <fullName evidence="3">Glycine amidinotransferase/scyllo-inosamine-4-phosphate amidinotransferase 1</fullName>
    </submittedName>
</protein>
<dbReference type="GO" id="GO:0015067">
    <property type="term" value="F:amidinotransferase activity"/>
    <property type="evidence" value="ECO:0007669"/>
    <property type="project" value="InterPro"/>
</dbReference>
<keyword evidence="4" id="KW-1185">Reference proteome</keyword>
<dbReference type="SUPFAM" id="SSF55909">
    <property type="entry name" value="Pentein"/>
    <property type="match status" value="1"/>
</dbReference>
<dbReference type="AlphaFoldDB" id="A0A1N6KX23"/>
<dbReference type="EMBL" id="FSRU01000002">
    <property type="protein sequence ID" value="SIO61063.1"/>
    <property type="molecule type" value="Genomic_DNA"/>
</dbReference>
<evidence type="ECO:0000256" key="1">
    <source>
        <dbReference type="ARBA" id="ARBA00006943"/>
    </source>
</evidence>
<evidence type="ECO:0000313" key="4">
    <source>
        <dbReference type="Proteomes" id="UP000185151"/>
    </source>
</evidence>
<dbReference type="PANTHER" id="PTHR10488:SF1">
    <property type="entry name" value="GLYCINE AMIDINOTRANSFERASE, MITOCHONDRIAL"/>
    <property type="match status" value="1"/>
</dbReference>
<proteinExistence type="inferred from homology"/>
<dbReference type="PANTHER" id="PTHR10488">
    <property type="entry name" value="GLYCINE AMIDINOTRANSFERASE, MITOCHONDRIAL"/>
    <property type="match status" value="1"/>
</dbReference>
<dbReference type="RefSeq" id="WP_074300143.1">
    <property type="nucleotide sequence ID" value="NZ_FSRU01000002.1"/>
</dbReference>
<name>A0A1N6KX23_9BURK</name>